<evidence type="ECO:0000313" key="1">
    <source>
        <dbReference type="EMBL" id="RGQ54689.1"/>
    </source>
</evidence>
<evidence type="ECO:0000313" key="2">
    <source>
        <dbReference type="EMBL" id="RGS54308.1"/>
    </source>
</evidence>
<evidence type="ECO:0000313" key="3">
    <source>
        <dbReference type="Proteomes" id="UP000283680"/>
    </source>
</evidence>
<organism evidence="1 3">
    <name type="scientific">Bacteroides uniformis</name>
    <dbReference type="NCBI Taxonomy" id="820"/>
    <lineage>
        <taxon>Bacteria</taxon>
        <taxon>Pseudomonadati</taxon>
        <taxon>Bacteroidota</taxon>
        <taxon>Bacteroidia</taxon>
        <taxon>Bacteroidales</taxon>
        <taxon>Bacteroidaceae</taxon>
        <taxon>Bacteroides</taxon>
    </lineage>
</organism>
<dbReference type="EMBL" id="QRVP01000009">
    <property type="protein sequence ID" value="RGS54308.1"/>
    <property type="molecule type" value="Genomic_DNA"/>
</dbReference>
<dbReference type="Proteomes" id="UP000285283">
    <property type="component" value="Unassembled WGS sequence"/>
</dbReference>
<dbReference type="RefSeq" id="WP_117878636.1">
    <property type="nucleotide sequence ID" value="NZ_DAWCYO010000045.1"/>
</dbReference>
<evidence type="ECO:0000313" key="4">
    <source>
        <dbReference type="Proteomes" id="UP000285283"/>
    </source>
</evidence>
<proteinExistence type="predicted"/>
<dbReference type="EMBL" id="QRTH01000001">
    <property type="protein sequence ID" value="RGQ54689.1"/>
    <property type="molecule type" value="Genomic_DNA"/>
</dbReference>
<gene>
    <name evidence="2" type="ORF">DWX87_10830</name>
    <name evidence="1" type="ORF">DWY92_01495</name>
</gene>
<sequence>MDLIEEMWISKPQRRITKLSDLSDGVIARIKFYNANKEYTVNSFKLMFEDYKKSIYCCQDFIKLCQIINDYDYIVNYINQSHFKNELDIFTPEFDKKRTHHMTSYRSNEDVLQVRVISNEGDIKSYDMSAIGITFKDIFHIIDKERNNYKP</sequence>
<dbReference type="Proteomes" id="UP000283680">
    <property type="component" value="Unassembled WGS sequence"/>
</dbReference>
<reference evidence="3 4" key="1">
    <citation type="submission" date="2018-08" db="EMBL/GenBank/DDBJ databases">
        <title>A genome reference for cultivated species of the human gut microbiota.</title>
        <authorList>
            <person name="Zou Y."/>
            <person name="Xue W."/>
            <person name="Luo G."/>
        </authorList>
    </citation>
    <scope>NUCLEOTIDE SEQUENCE [LARGE SCALE GENOMIC DNA]</scope>
    <source>
        <strain evidence="2 4">AF21-53</strain>
        <strain evidence="1 3">AF28-11</strain>
    </source>
</reference>
<dbReference type="AlphaFoldDB" id="A0A412BIK9"/>
<name>A0A412BIK9_BACUN</name>
<protein>
    <submittedName>
        <fullName evidence="1">Uncharacterized protein</fullName>
    </submittedName>
</protein>
<accession>A0A412BIK9</accession>
<comment type="caution">
    <text evidence="1">The sequence shown here is derived from an EMBL/GenBank/DDBJ whole genome shotgun (WGS) entry which is preliminary data.</text>
</comment>